<sequence>MHSQVTQCSQKQVIRKHVRNVLCPRIKSKKQKEVLCLENERKESCKQIEDACCTSKRIQSVICPSKQVEKKCVQAKTCPGRERKTSSRGYPKCESNRIQKLEYEVYQLRKEIECMKYEQKETEKAIQKASTRTLGGRFKSTVPKSIEKLLDICNSNASFQSTSSVTLCAAKAVSPTIAICHNKTRKKEKELDCCESRAC</sequence>
<dbReference type="EMBL" id="JAWNGG020000010">
    <property type="protein sequence ID" value="KAK9309657.1"/>
    <property type="molecule type" value="Genomic_DNA"/>
</dbReference>
<dbReference type="AlphaFoldDB" id="A0AAW1AKL2"/>
<protein>
    <submittedName>
        <fullName evidence="1">Uncharacterized protein</fullName>
    </submittedName>
</protein>
<accession>A0AAW1AKL2</accession>
<comment type="caution">
    <text evidence="1">The sequence shown here is derived from an EMBL/GenBank/DDBJ whole genome shotgun (WGS) entry which is preliminary data.</text>
</comment>
<organism evidence="1 2">
    <name type="scientific">Tetragonisca angustula</name>
    <dbReference type="NCBI Taxonomy" id="166442"/>
    <lineage>
        <taxon>Eukaryota</taxon>
        <taxon>Metazoa</taxon>
        <taxon>Ecdysozoa</taxon>
        <taxon>Arthropoda</taxon>
        <taxon>Hexapoda</taxon>
        <taxon>Insecta</taxon>
        <taxon>Pterygota</taxon>
        <taxon>Neoptera</taxon>
        <taxon>Endopterygota</taxon>
        <taxon>Hymenoptera</taxon>
        <taxon>Apocrita</taxon>
        <taxon>Aculeata</taxon>
        <taxon>Apoidea</taxon>
        <taxon>Anthophila</taxon>
        <taxon>Apidae</taxon>
        <taxon>Tetragonisca</taxon>
    </lineage>
</organism>
<evidence type="ECO:0000313" key="1">
    <source>
        <dbReference type="EMBL" id="KAK9309657.1"/>
    </source>
</evidence>
<name>A0AAW1AKL2_9HYME</name>
<reference evidence="1 2" key="1">
    <citation type="submission" date="2024-05" db="EMBL/GenBank/DDBJ databases">
        <title>The nuclear and mitochondrial genome assemblies of Tetragonisca angustula (Apidae: Meliponini), a tiny yet remarkable pollinator in the Neotropics.</title>
        <authorList>
            <person name="Ferrari R."/>
            <person name="Ricardo P.C."/>
            <person name="Dias F.C."/>
            <person name="Araujo N.S."/>
            <person name="Soares D.O."/>
            <person name="Zhou Q.-S."/>
            <person name="Zhu C.-D."/>
            <person name="Coutinho L."/>
            <person name="Airas M.C."/>
            <person name="Batista T.M."/>
        </authorList>
    </citation>
    <scope>NUCLEOTIDE SEQUENCE [LARGE SCALE GENOMIC DNA]</scope>
    <source>
        <strain evidence="1">ASF017062</strain>
        <tissue evidence="1">Abdomen</tissue>
    </source>
</reference>
<dbReference type="Proteomes" id="UP001432146">
    <property type="component" value="Unassembled WGS sequence"/>
</dbReference>
<evidence type="ECO:0000313" key="2">
    <source>
        <dbReference type="Proteomes" id="UP001432146"/>
    </source>
</evidence>
<keyword evidence="2" id="KW-1185">Reference proteome</keyword>
<gene>
    <name evidence="1" type="ORF">QLX08_000858</name>
</gene>
<proteinExistence type="predicted"/>